<gene>
    <name evidence="1" type="ORF">BDV98DRAFT_606581</name>
</gene>
<organism evidence="1 2">
    <name type="scientific">Pterulicium gracile</name>
    <dbReference type="NCBI Taxonomy" id="1884261"/>
    <lineage>
        <taxon>Eukaryota</taxon>
        <taxon>Fungi</taxon>
        <taxon>Dikarya</taxon>
        <taxon>Basidiomycota</taxon>
        <taxon>Agaricomycotina</taxon>
        <taxon>Agaricomycetes</taxon>
        <taxon>Agaricomycetidae</taxon>
        <taxon>Agaricales</taxon>
        <taxon>Pleurotineae</taxon>
        <taxon>Pterulaceae</taxon>
        <taxon>Pterulicium</taxon>
    </lineage>
</organism>
<reference evidence="1 2" key="1">
    <citation type="journal article" date="2019" name="Nat. Ecol. Evol.">
        <title>Megaphylogeny resolves global patterns of mushroom evolution.</title>
        <authorList>
            <person name="Varga T."/>
            <person name="Krizsan K."/>
            <person name="Foldi C."/>
            <person name="Dima B."/>
            <person name="Sanchez-Garcia M."/>
            <person name="Sanchez-Ramirez S."/>
            <person name="Szollosi G.J."/>
            <person name="Szarkandi J.G."/>
            <person name="Papp V."/>
            <person name="Albert L."/>
            <person name="Andreopoulos W."/>
            <person name="Angelini C."/>
            <person name="Antonin V."/>
            <person name="Barry K.W."/>
            <person name="Bougher N.L."/>
            <person name="Buchanan P."/>
            <person name="Buyck B."/>
            <person name="Bense V."/>
            <person name="Catcheside P."/>
            <person name="Chovatia M."/>
            <person name="Cooper J."/>
            <person name="Damon W."/>
            <person name="Desjardin D."/>
            <person name="Finy P."/>
            <person name="Geml J."/>
            <person name="Haridas S."/>
            <person name="Hughes K."/>
            <person name="Justo A."/>
            <person name="Karasinski D."/>
            <person name="Kautmanova I."/>
            <person name="Kiss B."/>
            <person name="Kocsube S."/>
            <person name="Kotiranta H."/>
            <person name="LaButti K.M."/>
            <person name="Lechner B.E."/>
            <person name="Liimatainen K."/>
            <person name="Lipzen A."/>
            <person name="Lukacs Z."/>
            <person name="Mihaltcheva S."/>
            <person name="Morgado L.N."/>
            <person name="Niskanen T."/>
            <person name="Noordeloos M.E."/>
            <person name="Ohm R.A."/>
            <person name="Ortiz-Santana B."/>
            <person name="Ovrebo C."/>
            <person name="Racz N."/>
            <person name="Riley R."/>
            <person name="Savchenko A."/>
            <person name="Shiryaev A."/>
            <person name="Soop K."/>
            <person name="Spirin V."/>
            <person name="Szebenyi C."/>
            <person name="Tomsovsky M."/>
            <person name="Tulloss R.E."/>
            <person name="Uehling J."/>
            <person name="Grigoriev I.V."/>
            <person name="Vagvolgyi C."/>
            <person name="Papp T."/>
            <person name="Martin F.M."/>
            <person name="Miettinen O."/>
            <person name="Hibbett D.S."/>
            <person name="Nagy L.G."/>
        </authorList>
    </citation>
    <scope>NUCLEOTIDE SEQUENCE [LARGE SCALE GENOMIC DNA]</scope>
    <source>
        <strain evidence="1 2">CBS 309.79</strain>
    </source>
</reference>
<dbReference type="InterPro" id="IPR041078">
    <property type="entry name" value="Plavaka"/>
</dbReference>
<evidence type="ECO:0000313" key="2">
    <source>
        <dbReference type="Proteomes" id="UP000305067"/>
    </source>
</evidence>
<dbReference type="EMBL" id="ML178837">
    <property type="protein sequence ID" value="TFK98804.1"/>
    <property type="molecule type" value="Genomic_DNA"/>
</dbReference>
<sequence length="134" mass="14871">MASMWPTQESDTVAEDEATWGAMLVSIILGADKTTVSTQTGHTEYHPVYISVGNVRNETRRAHRDAVVPLAFLSIPPARTTKSSESSSGNCITPRWLVGSYLQPSPRSNIHTDPDEMPRWAFSGHNFLPRPVHR</sequence>
<evidence type="ECO:0000313" key="1">
    <source>
        <dbReference type="EMBL" id="TFK98804.1"/>
    </source>
</evidence>
<dbReference type="AlphaFoldDB" id="A0A5C3Q9P9"/>
<dbReference type="STRING" id="1884261.A0A5C3Q9P9"/>
<proteinExistence type="predicted"/>
<keyword evidence="2" id="KW-1185">Reference proteome</keyword>
<name>A0A5C3Q9P9_9AGAR</name>
<dbReference type="Pfam" id="PF18759">
    <property type="entry name" value="Plavaka"/>
    <property type="match status" value="1"/>
</dbReference>
<protein>
    <submittedName>
        <fullName evidence="1">Uncharacterized protein</fullName>
    </submittedName>
</protein>
<dbReference type="OrthoDB" id="3199698at2759"/>
<accession>A0A5C3Q9P9</accession>
<dbReference type="Proteomes" id="UP000305067">
    <property type="component" value="Unassembled WGS sequence"/>
</dbReference>